<evidence type="ECO:0000256" key="6">
    <source>
        <dbReference type="ARBA" id="ARBA00056337"/>
    </source>
</evidence>
<evidence type="ECO:0000256" key="1">
    <source>
        <dbReference type="ARBA" id="ARBA00010936"/>
    </source>
</evidence>
<comment type="pathway">
    <text evidence="7">Carbohydrate degradation; 2-deoxy-D-ribose 1-phosphate degradation; D-glyceraldehyde 3-phosphate and acetaldehyde from 2-deoxy-alpha-D-ribose 1-phosphate: step 2/2.</text>
</comment>
<name>A0A2M6YQL0_9BACT</name>
<dbReference type="GO" id="GO:0004139">
    <property type="term" value="F:deoxyribose-phosphate aldolase activity"/>
    <property type="evidence" value="ECO:0007669"/>
    <property type="project" value="UniProtKB-UniRule"/>
</dbReference>
<evidence type="ECO:0000256" key="7">
    <source>
        <dbReference type="HAMAP-Rule" id="MF_00114"/>
    </source>
</evidence>
<proteinExistence type="inferred from homology"/>
<organism evidence="8 9">
    <name type="scientific">Candidatus Shapirobacteria bacterium CG07_land_8_20_14_0_80_39_12</name>
    <dbReference type="NCBI Taxonomy" id="1974480"/>
    <lineage>
        <taxon>Bacteria</taxon>
        <taxon>Candidatus Shapironibacteriota</taxon>
    </lineage>
</organism>
<dbReference type="Proteomes" id="UP000229559">
    <property type="component" value="Unassembled WGS sequence"/>
</dbReference>
<accession>A0A2M6YQL0</accession>
<dbReference type="Pfam" id="PF01791">
    <property type="entry name" value="DeoC"/>
    <property type="match status" value="1"/>
</dbReference>
<reference evidence="9" key="1">
    <citation type="submission" date="2017-09" db="EMBL/GenBank/DDBJ databases">
        <title>Depth-based differentiation of microbial function through sediment-hosted aquifers and enrichment of novel symbionts in the deep terrestrial subsurface.</title>
        <authorList>
            <person name="Probst A.J."/>
            <person name="Ladd B."/>
            <person name="Jarett J.K."/>
            <person name="Geller-Mcgrath D.E."/>
            <person name="Sieber C.M.K."/>
            <person name="Emerson J.B."/>
            <person name="Anantharaman K."/>
            <person name="Thomas B.C."/>
            <person name="Malmstrom R."/>
            <person name="Stieglmeier M."/>
            <person name="Klingl A."/>
            <person name="Woyke T."/>
            <person name="Ryan C.M."/>
            <person name="Banfield J.F."/>
        </authorList>
    </citation>
    <scope>NUCLEOTIDE SEQUENCE [LARGE SCALE GENOMIC DNA]</scope>
</reference>
<dbReference type="InterPro" id="IPR002915">
    <property type="entry name" value="DeoC/FbaB/LacD_aldolase"/>
</dbReference>
<keyword evidence="3 7" id="KW-0456">Lyase</keyword>
<dbReference type="SMART" id="SM01133">
    <property type="entry name" value="DeoC"/>
    <property type="match status" value="1"/>
</dbReference>
<evidence type="ECO:0000256" key="3">
    <source>
        <dbReference type="ARBA" id="ARBA00023239"/>
    </source>
</evidence>
<dbReference type="GO" id="GO:0016052">
    <property type="term" value="P:carbohydrate catabolic process"/>
    <property type="evidence" value="ECO:0007669"/>
    <property type="project" value="TreeGrafter"/>
</dbReference>
<comment type="similarity">
    <text evidence="1 7">Belongs to the DeoC/FbaB aldolase family. DeoC type 1 subfamily.</text>
</comment>
<dbReference type="GO" id="GO:0005737">
    <property type="term" value="C:cytoplasm"/>
    <property type="evidence" value="ECO:0007669"/>
    <property type="project" value="UniProtKB-SubCell"/>
</dbReference>
<feature type="active site" description="Proton donor/acceptor" evidence="7">
    <location>
        <position position="187"/>
    </location>
</feature>
<dbReference type="EMBL" id="PEXA01000003">
    <property type="protein sequence ID" value="PIU33427.1"/>
    <property type="molecule type" value="Genomic_DNA"/>
</dbReference>
<dbReference type="CDD" id="cd00959">
    <property type="entry name" value="DeoC"/>
    <property type="match status" value="1"/>
</dbReference>
<evidence type="ECO:0000256" key="5">
    <source>
        <dbReference type="ARBA" id="ARBA00048791"/>
    </source>
</evidence>
<dbReference type="GO" id="GO:0009264">
    <property type="term" value="P:deoxyribonucleotide catabolic process"/>
    <property type="evidence" value="ECO:0007669"/>
    <property type="project" value="UniProtKB-UniRule"/>
</dbReference>
<keyword evidence="4 7" id="KW-0704">Schiff base</keyword>
<feature type="active site" description="Schiff-base intermediate with acetaldehyde" evidence="7">
    <location>
        <position position="158"/>
    </location>
</feature>
<protein>
    <recommendedName>
        <fullName evidence="7">Deoxyribose-phosphate aldolase</fullName>
        <shortName evidence="7">DERA</shortName>
        <ecNumber evidence="7">4.1.2.4</ecNumber>
    </recommendedName>
    <alternativeName>
        <fullName evidence="7">2-deoxy-D-ribose 5-phosphate aldolase</fullName>
    </alternativeName>
    <alternativeName>
        <fullName evidence="7">Phosphodeoxyriboaldolase</fullName>
        <shortName evidence="7">Deoxyriboaldolase</shortName>
    </alternativeName>
</protein>
<dbReference type="GO" id="GO:0006018">
    <property type="term" value="P:2-deoxyribose 1-phosphate catabolic process"/>
    <property type="evidence" value="ECO:0007669"/>
    <property type="project" value="UniProtKB-UniRule"/>
</dbReference>
<dbReference type="InterPro" id="IPR011343">
    <property type="entry name" value="DeoC"/>
</dbReference>
<dbReference type="SUPFAM" id="SSF51569">
    <property type="entry name" value="Aldolase"/>
    <property type="match status" value="1"/>
</dbReference>
<dbReference type="InterPro" id="IPR013785">
    <property type="entry name" value="Aldolase_TIM"/>
</dbReference>
<gene>
    <name evidence="7 8" type="primary">deoC</name>
    <name evidence="8" type="ORF">COT04_00100</name>
</gene>
<comment type="catalytic activity">
    <reaction evidence="5 7">
        <text>2-deoxy-D-ribose 5-phosphate = D-glyceraldehyde 3-phosphate + acetaldehyde</text>
        <dbReference type="Rhea" id="RHEA:12821"/>
        <dbReference type="ChEBI" id="CHEBI:15343"/>
        <dbReference type="ChEBI" id="CHEBI:59776"/>
        <dbReference type="ChEBI" id="CHEBI:62877"/>
        <dbReference type="EC" id="4.1.2.4"/>
    </reaction>
</comment>
<evidence type="ECO:0000256" key="2">
    <source>
        <dbReference type="ARBA" id="ARBA00022490"/>
    </source>
</evidence>
<dbReference type="NCBIfam" id="TIGR00126">
    <property type="entry name" value="deoC"/>
    <property type="match status" value="1"/>
</dbReference>
<comment type="caution">
    <text evidence="8">The sequence shown here is derived from an EMBL/GenBank/DDBJ whole genome shotgun (WGS) entry which is preliminary data.</text>
</comment>
<comment type="function">
    <text evidence="6 7">Catalyzes a reversible aldol reaction between acetaldehyde and D-glyceraldehyde 3-phosphate to generate 2-deoxy-D-ribose 5-phosphate.</text>
</comment>
<sequence length="222" mass="24158">MDQSTLAKYLDLANHHQEATADDIRQLCQKVTEYHLHAAFVNPFYVPLAKDFLKEINGLVGTVIAFPLGQETKDVKVLSAMKAVKDGADELDVSLNIGLFKAGKIQEVFEEMKTILSSTKEIKKTTVVKFIIETGLLSDEEIKKASLLVLKSGADFVKTSSGMGPRGASLKDVELIKGVVGDKIKIKVAGGIDTLKEALDFIKAGVDRIGTSKAVEIIKELR</sequence>
<dbReference type="HAMAP" id="MF_00114">
    <property type="entry name" value="DeoC_type1"/>
    <property type="match status" value="1"/>
</dbReference>
<dbReference type="AlphaFoldDB" id="A0A2M6YQL0"/>
<dbReference type="UniPathway" id="UPA00002">
    <property type="reaction ID" value="UER00468"/>
</dbReference>
<evidence type="ECO:0000313" key="9">
    <source>
        <dbReference type="Proteomes" id="UP000229559"/>
    </source>
</evidence>
<evidence type="ECO:0000256" key="4">
    <source>
        <dbReference type="ARBA" id="ARBA00023270"/>
    </source>
</evidence>
<dbReference type="InterPro" id="IPR028581">
    <property type="entry name" value="DeoC_typeI"/>
</dbReference>
<dbReference type="PANTHER" id="PTHR10889:SF1">
    <property type="entry name" value="DEOXYRIBOSE-PHOSPHATE ALDOLASE"/>
    <property type="match status" value="1"/>
</dbReference>
<comment type="subcellular location">
    <subcellularLocation>
        <location evidence="7">Cytoplasm</location>
    </subcellularLocation>
</comment>
<dbReference type="PIRSF" id="PIRSF001357">
    <property type="entry name" value="DeoC"/>
    <property type="match status" value="1"/>
</dbReference>
<feature type="active site" description="Proton donor/acceptor" evidence="7">
    <location>
        <position position="92"/>
    </location>
</feature>
<dbReference type="PANTHER" id="PTHR10889">
    <property type="entry name" value="DEOXYRIBOSE-PHOSPHATE ALDOLASE"/>
    <property type="match status" value="1"/>
</dbReference>
<keyword evidence="2 7" id="KW-0963">Cytoplasm</keyword>
<dbReference type="Gene3D" id="3.20.20.70">
    <property type="entry name" value="Aldolase class I"/>
    <property type="match status" value="1"/>
</dbReference>
<dbReference type="EC" id="4.1.2.4" evidence="7"/>
<dbReference type="FunFam" id="3.20.20.70:FF:000044">
    <property type="entry name" value="Deoxyribose-phosphate aldolase"/>
    <property type="match status" value="1"/>
</dbReference>
<evidence type="ECO:0000313" key="8">
    <source>
        <dbReference type="EMBL" id="PIU33427.1"/>
    </source>
</evidence>